<keyword evidence="2" id="KW-1185">Reference proteome</keyword>
<gene>
    <name evidence="1" type="ORF">T265_13999</name>
</gene>
<dbReference type="Proteomes" id="UP000054324">
    <property type="component" value="Unassembled WGS sequence"/>
</dbReference>
<dbReference type="AlphaFoldDB" id="A0A074ZGS5"/>
<accession>A0A074ZGS5</accession>
<dbReference type="RefSeq" id="XP_009169848.1">
    <property type="nucleotide sequence ID" value="XM_009171584.1"/>
</dbReference>
<protein>
    <submittedName>
        <fullName evidence="1">Uncharacterized protein</fullName>
    </submittedName>
</protein>
<evidence type="ECO:0000313" key="1">
    <source>
        <dbReference type="EMBL" id="KER26413.1"/>
    </source>
</evidence>
<name>A0A074ZGS5_OPIVI</name>
<proteinExistence type="predicted"/>
<sequence length="188" mass="20881">MSVSLENSPIWVQVEHKVDGNSGTVPYLISPKKGETGCGLLKSFQQPFSFMKTCKSPSTLENALRTYIDRDVLNIVTTETSDGLVQHIQLKHHVTNKRFSWVPVSNIITIDSMTSSVFNTDASLPYNHDLIESLVVKKRIKCLQPGTIRIARSPSWKASSTDSTQAFRDLLHTPLPGHGLATSLFMLI</sequence>
<dbReference type="OrthoDB" id="10509030at2759"/>
<evidence type="ECO:0000313" key="2">
    <source>
        <dbReference type="Proteomes" id="UP000054324"/>
    </source>
</evidence>
<dbReference type="GeneID" id="20328166"/>
<reference evidence="1 2" key="1">
    <citation type="submission" date="2013-11" db="EMBL/GenBank/DDBJ databases">
        <title>Opisthorchis viverrini - life in the bile duct.</title>
        <authorList>
            <person name="Young N.D."/>
            <person name="Nagarajan N."/>
            <person name="Lin S.J."/>
            <person name="Korhonen P.K."/>
            <person name="Jex A.R."/>
            <person name="Hall R.S."/>
            <person name="Safavi-Hemami H."/>
            <person name="Kaewkong W."/>
            <person name="Bertrand D."/>
            <person name="Gao S."/>
            <person name="Seet Q."/>
            <person name="Wongkham S."/>
            <person name="Teh B.T."/>
            <person name="Wongkham C."/>
            <person name="Intapan P.M."/>
            <person name="Maleewong W."/>
            <person name="Yang X."/>
            <person name="Hu M."/>
            <person name="Wang Z."/>
            <person name="Hofmann A."/>
            <person name="Sternberg P.W."/>
            <person name="Tan P."/>
            <person name="Wang J."/>
            <person name="Gasser R.B."/>
        </authorList>
    </citation>
    <scope>NUCLEOTIDE SEQUENCE [LARGE SCALE GENOMIC DNA]</scope>
</reference>
<dbReference type="CTD" id="20328166"/>
<dbReference type="KEGG" id="ovi:T265_13999"/>
<dbReference type="EMBL" id="KL596748">
    <property type="protein sequence ID" value="KER26413.1"/>
    <property type="molecule type" value="Genomic_DNA"/>
</dbReference>
<organism evidence="1 2">
    <name type="scientific">Opisthorchis viverrini</name>
    <name type="common">Southeast Asian liver fluke</name>
    <dbReference type="NCBI Taxonomy" id="6198"/>
    <lineage>
        <taxon>Eukaryota</taxon>
        <taxon>Metazoa</taxon>
        <taxon>Spiralia</taxon>
        <taxon>Lophotrochozoa</taxon>
        <taxon>Platyhelminthes</taxon>
        <taxon>Trematoda</taxon>
        <taxon>Digenea</taxon>
        <taxon>Opisthorchiida</taxon>
        <taxon>Opisthorchiata</taxon>
        <taxon>Opisthorchiidae</taxon>
        <taxon>Opisthorchis</taxon>
    </lineage>
</organism>